<dbReference type="GeneID" id="96878097"/>
<dbReference type="EMBL" id="CP038613">
    <property type="protein sequence ID" value="QBY44535.1"/>
    <property type="molecule type" value="Genomic_DNA"/>
</dbReference>
<sequence>MSKDNQRSQFTMLPFTQIDGQIEINDEIKILKKADYQSYLNGQEFIDIAKQHARKIENDADSIYEVRYTAGWQEGLAQSTQQQAEIIHQTLINCQIFYQQVESQLVNITIEAMRKIIANYEPDALLYKNISQNLALVHQHKKVILRISPKQVNFLQTKLSELHKIQPEIEYIDIVEDPRLEEKDCILETEVGMLNATIESQLNAIKQALLGK</sequence>
<dbReference type="PANTHER" id="PTHR34982:SF4">
    <property type="entry name" value="TYPE 3 SECRETION SYSTEM STATOR PROTEIN"/>
    <property type="match status" value="1"/>
</dbReference>
<dbReference type="KEGG" id="ans:ArsFIN_31210"/>
<dbReference type="Proteomes" id="UP001177595">
    <property type="component" value="Chromosome"/>
</dbReference>
<evidence type="ECO:0000256" key="6">
    <source>
        <dbReference type="ARBA" id="ARBA00040494"/>
    </source>
</evidence>
<dbReference type="NCBIfam" id="TIGR02499">
    <property type="entry name" value="HrpE_YscL_not"/>
    <property type="match status" value="1"/>
</dbReference>
<dbReference type="GO" id="GO:0005829">
    <property type="term" value="C:cytosol"/>
    <property type="evidence" value="ECO:0007669"/>
    <property type="project" value="TreeGrafter"/>
</dbReference>
<dbReference type="InterPro" id="IPR051472">
    <property type="entry name" value="T3SS_Stator/FliH"/>
</dbReference>
<evidence type="ECO:0000256" key="2">
    <source>
        <dbReference type="ARBA" id="ARBA00022448"/>
    </source>
</evidence>
<protein>
    <recommendedName>
        <fullName evidence="6">Type 3 secretion system stator protein</fullName>
    </recommendedName>
</protein>
<dbReference type="Proteomes" id="UP001177592">
    <property type="component" value="Chromosome"/>
</dbReference>
<dbReference type="Pfam" id="PF02108">
    <property type="entry name" value="FliH"/>
    <property type="match status" value="1"/>
</dbReference>
<dbReference type="GO" id="GO:0030254">
    <property type="term" value="P:protein secretion by the type III secretion system"/>
    <property type="evidence" value="ECO:0007669"/>
    <property type="project" value="InterPro"/>
</dbReference>
<gene>
    <name evidence="8" type="primary">yscL</name>
    <name evidence="8" type="ORF">ArsFIN_31210</name>
    <name evidence="9" type="ORF">QE210_13000</name>
    <name evidence="10" type="ORF">QE258_14475</name>
</gene>
<name>A0A4P7KWC9_9GAMM</name>
<evidence type="ECO:0000256" key="4">
    <source>
        <dbReference type="ARBA" id="ARBA00022927"/>
    </source>
</evidence>
<keyword evidence="4" id="KW-0653">Protein transport</keyword>
<dbReference type="NCBIfam" id="NF005392">
    <property type="entry name" value="PRK06937.1"/>
    <property type="match status" value="1"/>
</dbReference>
<evidence type="ECO:0000256" key="5">
    <source>
        <dbReference type="ARBA" id="ARBA00024335"/>
    </source>
</evidence>
<organism evidence="8 11">
    <name type="scientific">Arsenophonus nasoniae</name>
    <name type="common">son-killer infecting Nasonia vitripennis</name>
    <dbReference type="NCBI Taxonomy" id="638"/>
    <lineage>
        <taxon>Bacteria</taxon>
        <taxon>Pseudomonadati</taxon>
        <taxon>Pseudomonadota</taxon>
        <taxon>Gammaproteobacteria</taxon>
        <taxon>Enterobacterales</taxon>
        <taxon>Morganellaceae</taxon>
        <taxon>Arsenophonus</taxon>
    </lineage>
</organism>
<evidence type="ECO:0000313" key="11">
    <source>
        <dbReference type="Proteomes" id="UP000295134"/>
    </source>
</evidence>
<evidence type="ECO:0000313" key="9">
    <source>
        <dbReference type="EMBL" id="WGM00766.1"/>
    </source>
</evidence>
<evidence type="ECO:0000256" key="3">
    <source>
        <dbReference type="ARBA" id="ARBA00022490"/>
    </source>
</evidence>
<proteinExistence type="inferred from homology"/>
<dbReference type="AlphaFoldDB" id="A0A4P7KWC9"/>
<keyword evidence="2" id="KW-0813">Transport</keyword>
<dbReference type="InterPro" id="IPR012842">
    <property type="entry name" value="T3SS_SctL/SctL2"/>
</dbReference>
<evidence type="ECO:0000256" key="1">
    <source>
        <dbReference type="ARBA" id="ARBA00004496"/>
    </source>
</evidence>
<dbReference type="InterPro" id="IPR018035">
    <property type="entry name" value="Flagellar_FliH/T3SS_HrpE"/>
</dbReference>
<comment type="subcellular location">
    <subcellularLocation>
        <location evidence="1">Cytoplasm</location>
    </subcellularLocation>
</comment>
<evidence type="ECO:0000259" key="7">
    <source>
        <dbReference type="Pfam" id="PF02108"/>
    </source>
</evidence>
<dbReference type="Proteomes" id="UP000295134">
    <property type="component" value="Chromosome"/>
</dbReference>
<evidence type="ECO:0000313" key="8">
    <source>
        <dbReference type="EMBL" id="QBY44535.1"/>
    </source>
</evidence>
<dbReference type="EMBL" id="CP123523">
    <property type="protein sequence ID" value="WGM04793.1"/>
    <property type="molecule type" value="Genomic_DNA"/>
</dbReference>
<reference evidence="8 11" key="1">
    <citation type="submission" date="2019-03" db="EMBL/GenBank/DDBJ databases">
        <title>Long-read sequencing reveals hyperdense prophage content in a complex bacterial symbiont genome.</title>
        <authorList>
            <person name="Frost C.L."/>
            <person name="Siozios S."/>
            <person name="Nadal-Jimenez P."/>
            <person name="Brockhurst M.A."/>
            <person name="King K.C."/>
            <person name="Darby A.C."/>
            <person name="Hurst G.D.D."/>
        </authorList>
    </citation>
    <scope>NUCLEOTIDE SEQUENCE [LARGE SCALE GENOMIC DNA]</scope>
    <source>
        <strain evidence="8 11">FIN</strain>
    </source>
</reference>
<comment type="similarity">
    <text evidence="5">Belongs to the SctL stator family.</text>
</comment>
<dbReference type="EMBL" id="CP123504">
    <property type="protein sequence ID" value="WGM00766.1"/>
    <property type="molecule type" value="Genomic_DNA"/>
</dbReference>
<keyword evidence="12" id="KW-1185">Reference proteome</keyword>
<keyword evidence="3" id="KW-0963">Cytoplasm</keyword>
<reference evidence="9" key="2">
    <citation type="submission" date="2023-04" db="EMBL/GenBank/DDBJ databases">
        <title>Genome dynamics across the evolutionary transition to endosymbiosis.</title>
        <authorList>
            <person name="Siozios S."/>
            <person name="Nadal-Jimenez P."/>
            <person name="Azagi T."/>
            <person name="Sprong H."/>
            <person name="Frost C.L."/>
            <person name="Parratt S.R."/>
            <person name="Taylor G."/>
            <person name="Brettell L."/>
            <person name="Lew K.C."/>
            <person name="Croft L."/>
            <person name="King K.C."/>
            <person name="Brockhurst M.A."/>
            <person name="Hypsa V."/>
            <person name="Novakova E."/>
            <person name="Darby A.C."/>
            <person name="Hurst G.D.D."/>
        </authorList>
    </citation>
    <scope>NUCLEOTIDE SEQUENCE</scope>
    <source>
        <strain evidence="10">ANv_CAN</strain>
        <strain evidence="9">APv</strain>
    </source>
</reference>
<evidence type="ECO:0000313" key="12">
    <source>
        <dbReference type="Proteomes" id="UP001177592"/>
    </source>
</evidence>
<dbReference type="PANTHER" id="PTHR34982">
    <property type="entry name" value="YOP PROTEINS TRANSLOCATION PROTEIN L"/>
    <property type="match status" value="1"/>
</dbReference>
<dbReference type="RefSeq" id="WP_081700627.1">
    <property type="nucleotide sequence ID" value="NZ_CP038613.1"/>
</dbReference>
<evidence type="ECO:0000313" key="10">
    <source>
        <dbReference type="EMBL" id="WGM04793.1"/>
    </source>
</evidence>
<feature type="domain" description="Flagellar assembly protein FliH/Type III secretion system HrpE" evidence="7">
    <location>
        <begin position="80"/>
        <end position="204"/>
    </location>
</feature>
<accession>A0A4P7KWC9</accession>